<accession>A0A011PH94</accession>
<dbReference type="AlphaFoldDB" id="A0A011PH94"/>
<dbReference type="PANTHER" id="PTHR30417:SF1">
    <property type="entry name" value="N-ACETYLMURAMOYL-L-ALANINE AMIDASE AMID"/>
    <property type="match status" value="1"/>
</dbReference>
<dbReference type="InterPro" id="IPR036505">
    <property type="entry name" value="Amidase/PGRP_sf"/>
</dbReference>
<dbReference type="GO" id="GO:0071555">
    <property type="term" value="P:cell wall organization"/>
    <property type="evidence" value="ECO:0007669"/>
    <property type="project" value="UniProtKB-KW"/>
</dbReference>
<comment type="caution">
    <text evidence="6">The sequence shown here is derived from an EMBL/GenBank/DDBJ whole genome shotgun (WGS) entry which is preliminary data.</text>
</comment>
<protein>
    <recommendedName>
        <fullName evidence="2">N-acetylmuramoyl-L-alanine amidase</fullName>
        <ecNumber evidence="2">3.5.1.28</ecNumber>
    </recommendedName>
</protein>
<dbReference type="EC" id="3.5.1.28" evidence="2"/>
<dbReference type="PANTHER" id="PTHR30417">
    <property type="entry name" value="N-ACETYLMURAMOYL-L-ALANINE AMIDASE AMID"/>
    <property type="match status" value="1"/>
</dbReference>
<sequence>MNGCRRQRPPGQRQQAHARCPPALSLAAVLALAASILAGCGTAPTGPAAGVVSVPSPNHNARRPNFVIIHDTTNSSVEPALKTLTDPARGVSAHYLVGRDGTLYQLVDEDRRAWHAGASYWGGTTDINSASIGIELDNSGAEPYPEDQIARLLQLLHELRQSHRIPAGNVLGHGDIAPGRKVDPGRRFPWQRLAAEGFGLWCRELPAEQDVVALDPLLALQAIGYDVADPAAALAAFRRHFLGVDATGEVDAAERQLLLCLLLEKRRKAGR</sequence>
<keyword evidence="3 6" id="KW-0378">Hydrolase</keyword>
<evidence type="ECO:0000256" key="3">
    <source>
        <dbReference type="ARBA" id="ARBA00022801"/>
    </source>
</evidence>
<dbReference type="GO" id="GO:0008745">
    <property type="term" value="F:N-acetylmuramoyl-L-alanine amidase activity"/>
    <property type="evidence" value="ECO:0007669"/>
    <property type="project" value="UniProtKB-EC"/>
</dbReference>
<proteinExistence type="predicted"/>
<name>A0A011PH94_9PROT</name>
<organism evidence="6 7">
    <name type="scientific">Candidatus Accumulibacter adjunctus</name>
    <dbReference type="NCBI Taxonomy" id="1454001"/>
    <lineage>
        <taxon>Bacteria</taxon>
        <taxon>Pseudomonadati</taxon>
        <taxon>Pseudomonadota</taxon>
        <taxon>Betaproteobacteria</taxon>
        <taxon>Candidatus Accumulibacter</taxon>
    </lineage>
</organism>
<evidence type="ECO:0000313" key="7">
    <source>
        <dbReference type="Proteomes" id="UP000020218"/>
    </source>
</evidence>
<comment type="catalytic activity">
    <reaction evidence="1">
        <text>Hydrolyzes the link between N-acetylmuramoyl residues and L-amino acid residues in certain cell-wall glycopeptides.</text>
        <dbReference type="EC" id="3.5.1.28"/>
    </reaction>
</comment>
<evidence type="ECO:0000256" key="2">
    <source>
        <dbReference type="ARBA" id="ARBA00011901"/>
    </source>
</evidence>
<dbReference type="PATRIC" id="fig|1454001.3.peg.3052"/>
<evidence type="ECO:0000313" key="6">
    <source>
        <dbReference type="EMBL" id="EXI65634.1"/>
    </source>
</evidence>
<dbReference type="InterPro" id="IPR002502">
    <property type="entry name" value="Amidase_domain"/>
</dbReference>
<dbReference type="CDD" id="cd06583">
    <property type="entry name" value="PGRP"/>
    <property type="match status" value="1"/>
</dbReference>
<dbReference type="Proteomes" id="UP000020218">
    <property type="component" value="Unassembled WGS sequence"/>
</dbReference>
<feature type="domain" description="N-acetylmuramoyl-L-alanine amidase" evidence="5">
    <location>
        <begin position="52"/>
        <end position="185"/>
    </location>
</feature>
<dbReference type="GO" id="GO:0009253">
    <property type="term" value="P:peptidoglycan catabolic process"/>
    <property type="evidence" value="ECO:0007669"/>
    <property type="project" value="InterPro"/>
</dbReference>
<evidence type="ECO:0000259" key="5">
    <source>
        <dbReference type="SMART" id="SM00644"/>
    </source>
</evidence>
<dbReference type="SUPFAM" id="SSF55846">
    <property type="entry name" value="N-acetylmuramoyl-L-alanine amidase-like"/>
    <property type="match status" value="1"/>
</dbReference>
<reference evidence="6" key="1">
    <citation type="submission" date="2014-02" db="EMBL/GenBank/DDBJ databases">
        <title>Expanding our view of genomic diversity in Candidatus Accumulibacter clades.</title>
        <authorList>
            <person name="Skennerton C.T."/>
            <person name="Barr J.J."/>
            <person name="Slater F.R."/>
            <person name="Bond P.L."/>
            <person name="Tyson G.W."/>
        </authorList>
    </citation>
    <scope>NUCLEOTIDE SEQUENCE [LARGE SCALE GENOMIC DNA]</scope>
</reference>
<dbReference type="InterPro" id="IPR051206">
    <property type="entry name" value="NAMLAA_amidase_2"/>
</dbReference>
<gene>
    <name evidence="6" type="primary">amiD_2</name>
    <name evidence="6" type="ORF">AW08_03005</name>
</gene>
<evidence type="ECO:0000256" key="4">
    <source>
        <dbReference type="ARBA" id="ARBA00023316"/>
    </source>
</evidence>
<dbReference type="STRING" id="1454001.AW08_03005"/>
<dbReference type="EMBL" id="JFAX01000020">
    <property type="protein sequence ID" value="EXI65634.1"/>
    <property type="molecule type" value="Genomic_DNA"/>
</dbReference>
<evidence type="ECO:0000256" key="1">
    <source>
        <dbReference type="ARBA" id="ARBA00001561"/>
    </source>
</evidence>
<keyword evidence="7" id="KW-1185">Reference proteome</keyword>
<dbReference type="SMART" id="SM00644">
    <property type="entry name" value="Ami_2"/>
    <property type="match status" value="1"/>
</dbReference>
<dbReference type="GO" id="GO:0009254">
    <property type="term" value="P:peptidoglycan turnover"/>
    <property type="evidence" value="ECO:0007669"/>
    <property type="project" value="TreeGrafter"/>
</dbReference>
<dbReference type="Pfam" id="PF01510">
    <property type="entry name" value="Amidase_2"/>
    <property type="match status" value="1"/>
</dbReference>
<dbReference type="Gene3D" id="3.40.80.10">
    <property type="entry name" value="Peptidoglycan recognition protein-like"/>
    <property type="match status" value="1"/>
</dbReference>
<dbReference type="GO" id="GO:0019867">
    <property type="term" value="C:outer membrane"/>
    <property type="evidence" value="ECO:0007669"/>
    <property type="project" value="TreeGrafter"/>
</dbReference>
<keyword evidence="4" id="KW-0961">Cell wall biogenesis/degradation</keyword>